<dbReference type="Pfam" id="PF13476">
    <property type="entry name" value="AAA_23"/>
    <property type="match status" value="1"/>
</dbReference>
<feature type="coiled-coil region" evidence="1">
    <location>
        <begin position="177"/>
        <end position="232"/>
    </location>
</feature>
<accession>A0A395XPV8</accession>
<protein>
    <recommendedName>
        <fullName evidence="3">Rad50/SbcC-type AAA domain-containing protein</fullName>
    </recommendedName>
</protein>
<dbReference type="PANTHER" id="PTHR41259">
    <property type="entry name" value="DOUBLE-STRAND BREAK REPAIR RAD50 ATPASE, PUTATIVE-RELATED"/>
    <property type="match status" value="1"/>
</dbReference>
<feature type="transmembrane region" description="Helical" evidence="2">
    <location>
        <begin position="264"/>
        <end position="280"/>
    </location>
</feature>
<dbReference type="PANTHER" id="PTHR41259:SF1">
    <property type="entry name" value="DOUBLE-STRAND BREAK REPAIR RAD50 ATPASE, PUTATIVE-RELATED"/>
    <property type="match status" value="1"/>
</dbReference>
<evidence type="ECO:0000256" key="1">
    <source>
        <dbReference type="SAM" id="Coils"/>
    </source>
</evidence>
<dbReference type="GO" id="GO:0016887">
    <property type="term" value="F:ATP hydrolysis activity"/>
    <property type="evidence" value="ECO:0007669"/>
    <property type="project" value="InterPro"/>
</dbReference>
<dbReference type="Gene3D" id="3.40.50.300">
    <property type="entry name" value="P-loop containing nucleotide triphosphate hydrolases"/>
    <property type="match status" value="2"/>
</dbReference>
<feature type="domain" description="Rad50/SbcC-type AAA" evidence="3">
    <location>
        <begin position="5"/>
        <end position="227"/>
    </location>
</feature>
<reference evidence="4 5" key="1">
    <citation type="submission" date="2018-08" db="EMBL/GenBank/DDBJ databases">
        <title>A genome reference for cultivated species of the human gut microbiota.</title>
        <authorList>
            <person name="Zou Y."/>
            <person name="Xue W."/>
            <person name="Luo G."/>
        </authorList>
    </citation>
    <scope>NUCLEOTIDE SEQUENCE [LARGE SCALE GENOMIC DNA]</scope>
    <source>
        <strain evidence="4 5">AF12-11</strain>
    </source>
</reference>
<dbReference type="AlphaFoldDB" id="A0A395XPV8"/>
<dbReference type="SUPFAM" id="SSF52540">
    <property type="entry name" value="P-loop containing nucleoside triphosphate hydrolases"/>
    <property type="match status" value="1"/>
</dbReference>
<keyword evidence="2" id="KW-0812">Transmembrane</keyword>
<evidence type="ECO:0000259" key="3">
    <source>
        <dbReference type="Pfam" id="PF13476"/>
    </source>
</evidence>
<feature type="transmembrane region" description="Helical" evidence="2">
    <location>
        <begin position="286"/>
        <end position="302"/>
    </location>
</feature>
<proteinExistence type="predicted"/>
<keyword evidence="2" id="KW-0472">Membrane</keyword>
<dbReference type="GO" id="GO:0006302">
    <property type="term" value="P:double-strand break repair"/>
    <property type="evidence" value="ECO:0007669"/>
    <property type="project" value="InterPro"/>
</dbReference>
<organism evidence="4 5">
    <name type="scientific">Dorea formicigenerans</name>
    <dbReference type="NCBI Taxonomy" id="39486"/>
    <lineage>
        <taxon>Bacteria</taxon>
        <taxon>Bacillati</taxon>
        <taxon>Bacillota</taxon>
        <taxon>Clostridia</taxon>
        <taxon>Lachnospirales</taxon>
        <taxon>Lachnospiraceae</taxon>
        <taxon>Dorea</taxon>
    </lineage>
</organism>
<gene>
    <name evidence="4" type="ORF">DWV67_07955</name>
</gene>
<evidence type="ECO:0000313" key="4">
    <source>
        <dbReference type="EMBL" id="RGW53403.1"/>
    </source>
</evidence>
<keyword evidence="1" id="KW-0175">Coiled coil</keyword>
<keyword evidence="2" id="KW-1133">Transmembrane helix</keyword>
<name>A0A395XPV8_9FIRM</name>
<dbReference type="EMBL" id="QSAJ01000016">
    <property type="protein sequence ID" value="RGW53403.1"/>
    <property type="molecule type" value="Genomic_DNA"/>
</dbReference>
<sequence length="524" mass="61316">MKIKELRLKNFGKFTNKEIHFLDGMNVIYGENESGKSTLYTFIRAMLFGLERGRGRAAAQDAFSRYEPWENPNYYCGEMKFESGDKEFLLSRNFDRYGKNETLVCLEDAEELSVKDGDLQMLMGDLSPQIYDDTMAMAQMRVKPGMTLSEELKNYASNYYATGDGELDLAAAIDYLKEQKKESLHEMQKQMEKRQDKREHISQEMSYVWRDIHKLEEEQAHLEEEIEFRKVRERESRLLLKQDEEEPKHMIDEIRPSKWRVHPLEILAAVLAVVLCAWLLKRPWNYLVAIILVLLSSIYVWNRMKISKKVEKTEPEKILEEITPQEEKIPTDRLKWELERNALELGDKRVRYSNLKEDLEELDGISDEERILNAQAEARQLAIDKIQELSGEMQKKLRGKLNDRVSEIMEFITEGKYTRLNVEEGLNISLLSKGRKVDIARVSQGTAEQVYFALRMAASEVLLEEELPVILDDTFVSYDEERLESVLKWLAKSGKQVLLFTCQKREMKILSEMGVKNCNYIKLQ</sequence>
<dbReference type="InterPro" id="IPR038729">
    <property type="entry name" value="Rad50/SbcC_AAA"/>
</dbReference>
<evidence type="ECO:0000256" key="2">
    <source>
        <dbReference type="SAM" id="Phobius"/>
    </source>
</evidence>
<evidence type="ECO:0000313" key="5">
    <source>
        <dbReference type="Proteomes" id="UP000266376"/>
    </source>
</evidence>
<comment type="caution">
    <text evidence="4">The sequence shown here is derived from an EMBL/GenBank/DDBJ whole genome shotgun (WGS) entry which is preliminary data.</text>
</comment>
<dbReference type="InterPro" id="IPR027417">
    <property type="entry name" value="P-loop_NTPase"/>
</dbReference>
<dbReference type="Proteomes" id="UP000266376">
    <property type="component" value="Unassembled WGS sequence"/>
</dbReference>